<feature type="transmembrane region" description="Helical" evidence="1">
    <location>
        <begin position="53"/>
        <end position="73"/>
    </location>
</feature>
<evidence type="ECO:0000256" key="1">
    <source>
        <dbReference type="SAM" id="Phobius"/>
    </source>
</evidence>
<sequence>MTGVIVTFFVLTVFFVVLGCVDQRRLYRRFTAWRYRNPEANEPSDAAYNRGRILAFIIAGTMLFSACGAMNFVDDSSWSGGELGDVVEAAAESIEAETHATSGGASTIEEALRDAAEGEGPYYKLHVESAGSDNYQVSTDTGEHPFCLSMTSSESGGFAVPGVDGSTTVVPEYDLAVSVDEGRC</sequence>
<dbReference type="Proteomes" id="UP000828924">
    <property type="component" value="Chromosome"/>
</dbReference>
<keyword evidence="1" id="KW-1133">Transmembrane helix</keyword>
<reference evidence="2 3" key="1">
    <citation type="submission" date="2021-03" db="EMBL/GenBank/DDBJ databases">
        <title>Complete genome of Streptomyces formicae strain 1H-GS9 (DSM 100524).</title>
        <authorList>
            <person name="Atanasov K.E."/>
            <person name="Altabella T."/>
            <person name="Ferrer A."/>
        </authorList>
    </citation>
    <scope>NUCLEOTIDE SEQUENCE [LARGE SCALE GENOMIC DNA]</scope>
    <source>
        <strain evidence="2 3">1H-GS9</strain>
    </source>
</reference>
<evidence type="ECO:0008006" key="4">
    <source>
        <dbReference type="Google" id="ProtNLM"/>
    </source>
</evidence>
<proteinExistence type="predicted"/>
<protein>
    <recommendedName>
        <fullName evidence="4">Secreted protein</fullName>
    </recommendedName>
</protein>
<evidence type="ECO:0000313" key="2">
    <source>
        <dbReference type="EMBL" id="UNM15414.1"/>
    </source>
</evidence>
<gene>
    <name evidence="2" type="ORF">J4032_31665</name>
</gene>
<organism evidence="2 3">
    <name type="scientific">Streptomyces formicae</name>
    <dbReference type="NCBI Taxonomy" id="1616117"/>
    <lineage>
        <taxon>Bacteria</taxon>
        <taxon>Bacillati</taxon>
        <taxon>Actinomycetota</taxon>
        <taxon>Actinomycetes</taxon>
        <taxon>Kitasatosporales</taxon>
        <taxon>Streptomycetaceae</taxon>
        <taxon>Streptomyces</taxon>
    </lineage>
</organism>
<dbReference type="EMBL" id="CP071872">
    <property type="protein sequence ID" value="UNM15414.1"/>
    <property type="molecule type" value="Genomic_DNA"/>
</dbReference>
<evidence type="ECO:0000313" key="3">
    <source>
        <dbReference type="Proteomes" id="UP000828924"/>
    </source>
</evidence>
<keyword evidence="3" id="KW-1185">Reference proteome</keyword>
<keyword evidence="1" id="KW-0812">Transmembrane</keyword>
<name>A0ABY3WVD1_9ACTN</name>
<accession>A0ABY3WVD1</accession>
<dbReference type="RefSeq" id="WP_242337115.1">
    <property type="nucleotide sequence ID" value="NZ_CP071872.1"/>
</dbReference>
<keyword evidence="1" id="KW-0472">Membrane</keyword>